<reference evidence="7 8" key="2">
    <citation type="journal article" date="2016" name="Int. J. Syst. Evol. Microbiol.">
        <title>Bacillus gobiensis sp. nov., isolated from a soil sample.</title>
        <authorList>
            <person name="Liu B."/>
            <person name="Liu G.H."/>
            <person name="Cetin S."/>
            <person name="Schumann P."/>
            <person name="Pan Z.Z."/>
            <person name="Chen Q.Q."/>
        </authorList>
    </citation>
    <scope>NUCLEOTIDE SEQUENCE [LARGE SCALE GENOMIC DNA]</scope>
    <source>
        <strain evidence="7 8">FJAT-4402</strain>
    </source>
</reference>
<accession>A0A0M5JAS9</accession>
<evidence type="ECO:0000313" key="8">
    <source>
        <dbReference type="Proteomes" id="UP000067625"/>
    </source>
</evidence>
<dbReference type="InterPro" id="IPR036874">
    <property type="entry name" value="Carbonic_anhydrase_sf"/>
</dbReference>
<evidence type="ECO:0000256" key="4">
    <source>
        <dbReference type="ARBA" id="ARBA00022833"/>
    </source>
</evidence>
<comment type="catalytic activity">
    <reaction evidence="5">
        <text>hydrogencarbonate + H(+) = CO2 + H2O</text>
        <dbReference type="Rhea" id="RHEA:10748"/>
        <dbReference type="ChEBI" id="CHEBI:15377"/>
        <dbReference type="ChEBI" id="CHEBI:15378"/>
        <dbReference type="ChEBI" id="CHEBI:16526"/>
        <dbReference type="ChEBI" id="CHEBI:17544"/>
        <dbReference type="EC" id="4.2.1.1"/>
    </reaction>
</comment>
<comment type="similarity">
    <text evidence="1">Belongs to the beta-class carbonic anhydrase family.</text>
</comment>
<dbReference type="InterPro" id="IPR001765">
    <property type="entry name" value="Carbonic_anhydrase"/>
</dbReference>
<dbReference type="EC" id="4.2.1.1" evidence="2"/>
<evidence type="ECO:0000256" key="6">
    <source>
        <dbReference type="PIRSR" id="PIRSR601765-1"/>
    </source>
</evidence>
<dbReference type="Pfam" id="PF00484">
    <property type="entry name" value="Pro_CA"/>
    <property type="match status" value="1"/>
</dbReference>
<comment type="cofactor">
    <cofactor evidence="6">
        <name>Zn(2+)</name>
        <dbReference type="ChEBI" id="CHEBI:29105"/>
    </cofactor>
    <text evidence="6">Binds 1 zinc ion per subunit.</text>
</comment>
<evidence type="ECO:0000256" key="5">
    <source>
        <dbReference type="ARBA" id="ARBA00048348"/>
    </source>
</evidence>
<dbReference type="STRING" id="1441095.AM592_19780"/>
<proteinExistence type="inferred from homology"/>
<reference evidence="8" key="1">
    <citation type="submission" date="2015-08" db="EMBL/GenBank/DDBJ databases">
        <title>Genome sequencing project for genomic taxonomy and phylogenomics of Bacillus-like bacteria.</title>
        <authorList>
            <person name="Liu B."/>
            <person name="Wang J."/>
            <person name="Zhu Y."/>
            <person name="Liu G."/>
            <person name="Chen Q."/>
            <person name="Chen Z."/>
            <person name="Lan J."/>
            <person name="Che J."/>
            <person name="Ge C."/>
            <person name="Shi H."/>
            <person name="Pan Z."/>
            <person name="Liu X."/>
        </authorList>
    </citation>
    <scope>NUCLEOTIDE SEQUENCE [LARGE SCALE GENOMIC DNA]</scope>
    <source>
        <strain evidence="8">FJAT-4402</strain>
    </source>
</reference>
<dbReference type="Gene3D" id="3.40.1050.10">
    <property type="entry name" value="Carbonic anhydrase"/>
    <property type="match status" value="1"/>
</dbReference>
<feature type="binding site" evidence="6">
    <location>
        <position position="99"/>
    </location>
    <ligand>
        <name>Zn(2+)</name>
        <dbReference type="ChEBI" id="CHEBI:29105"/>
    </ligand>
</feature>
<feature type="binding site" evidence="6">
    <location>
        <position position="38"/>
    </location>
    <ligand>
        <name>Zn(2+)</name>
        <dbReference type="ChEBI" id="CHEBI:29105"/>
    </ligand>
</feature>
<gene>
    <name evidence="7" type="ORF">AM592_19780</name>
</gene>
<dbReference type="SMART" id="SM00947">
    <property type="entry name" value="Pro_CA"/>
    <property type="match status" value="1"/>
</dbReference>
<name>A0A0M5JAS9_9BACI</name>
<feature type="binding site" evidence="6">
    <location>
        <position position="96"/>
    </location>
    <ligand>
        <name>Zn(2+)</name>
        <dbReference type="ChEBI" id="CHEBI:29105"/>
    </ligand>
</feature>
<protein>
    <recommendedName>
        <fullName evidence="2">carbonic anhydrase</fullName>
        <ecNumber evidence="2">4.2.1.1</ecNumber>
    </recommendedName>
</protein>
<dbReference type="PANTHER" id="PTHR43175">
    <property type="entry name" value="CARBONIC ANHYDRASE"/>
    <property type="match status" value="1"/>
</dbReference>
<feature type="binding site" evidence="6">
    <location>
        <position position="40"/>
    </location>
    <ligand>
        <name>Zn(2+)</name>
        <dbReference type="ChEBI" id="CHEBI:29105"/>
    </ligand>
</feature>
<dbReference type="PATRIC" id="fig|1441095.3.peg.4376"/>
<dbReference type="PANTHER" id="PTHR43175:SF3">
    <property type="entry name" value="CARBON DISULFIDE HYDROLASE"/>
    <property type="match status" value="1"/>
</dbReference>
<keyword evidence="8" id="KW-1185">Reference proteome</keyword>
<evidence type="ECO:0000313" key="7">
    <source>
        <dbReference type="EMBL" id="ALC83519.1"/>
    </source>
</evidence>
<dbReference type="EMBL" id="CP012600">
    <property type="protein sequence ID" value="ALC83519.1"/>
    <property type="molecule type" value="Genomic_DNA"/>
</dbReference>
<keyword evidence="4 6" id="KW-0862">Zinc</keyword>
<dbReference type="AlphaFoldDB" id="A0A0M5JAS9"/>
<dbReference type="CDD" id="cd03379">
    <property type="entry name" value="beta_CA_cladeD"/>
    <property type="match status" value="1"/>
</dbReference>
<dbReference type="GO" id="GO:0008270">
    <property type="term" value="F:zinc ion binding"/>
    <property type="evidence" value="ECO:0007669"/>
    <property type="project" value="InterPro"/>
</dbReference>
<sequence>MSLLQEVLTYNQKFVDEKKYEKYCTTKFPDKRLVIVTCMDTRLVELLPRAMNFQNGDVKIIKSVGAIVDHPFGSIMRSILIAIYELQANEVCVVGHYDCGAGNLDADKIIETILQNRIDEKTLQTIKYSGIDLYDWLKGFNSVEDSVCHSVDVICKHPLLPKHIPVHGLVIHPVSGKLELLIDGTNETGDRLAANTERAFM</sequence>
<dbReference type="GO" id="GO:0004089">
    <property type="term" value="F:carbonate dehydratase activity"/>
    <property type="evidence" value="ECO:0007669"/>
    <property type="project" value="UniProtKB-EC"/>
</dbReference>
<evidence type="ECO:0000256" key="3">
    <source>
        <dbReference type="ARBA" id="ARBA00022723"/>
    </source>
</evidence>
<dbReference type="Proteomes" id="UP000067625">
    <property type="component" value="Chromosome"/>
</dbReference>
<dbReference type="OrthoDB" id="9792260at2"/>
<dbReference type="RefSeq" id="WP_053605371.1">
    <property type="nucleotide sequence ID" value="NZ_CP012600.1"/>
</dbReference>
<evidence type="ECO:0000256" key="1">
    <source>
        <dbReference type="ARBA" id="ARBA00006217"/>
    </source>
</evidence>
<keyword evidence="3 6" id="KW-0479">Metal-binding</keyword>
<dbReference type="SUPFAM" id="SSF53056">
    <property type="entry name" value="beta-carbonic anhydrase, cab"/>
    <property type="match status" value="1"/>
</dbReference>
<organism evidence="7 8">
    <name type="scientific">Bacillus gobiensis</name>
    <dbReference type="NCBI Taxonomy" id="1441095"/>
    <lineage>
        <taxon>Bacteria</taxon>
        <taxon>Bacillati</taxon>
        <taxon>Bacillota</taxon>
        <taxon>Bacilli</taxon>
        <taxon>Bacillales</taxon>
        <taxon>Bacillaceae</taxon>
        <taxon>Bacillus</taxon>
    </lineage>
</organism>
<evidence type="ECO:0000256" key="2">
    <source>
        <dbReference type="ARBA" id="ARBA00012925"/>
    </source>
</evidence>